<reference evidence="1 2" key="1">
    <citation type="journal article" date="2015" name="Proc. Natl. Acad. Sci. U.S.A.">
        <title>The resurrection genome of Boea hygrometrica: A blueprint for survival of dehydration.</title>
        <authorList>
            <person name="Xiao L."/>
            <person name="Yang G."/>
            <person name="Zhang L."/>
            <person name="Yang X."/>
            <person name="Zhao S."/>
            <person name="Ji Z."/>
            <person name="Zhou Q."/>
            <person name="Hu M."/>
            <person name="Wang Y."/>
            <person name="Chen M."/>
            <person name="Xu Y."/>
            <person name="Jin H."/>
            <person name="Xiao X."/>
            <person name="Hu G."/>
            <person name="Bao F."/>
            <person name="Hu Y."/>
            <person name="Wan P."/>
            <person name="Li L."/>
            <person name="Deng X."/>
            <person name="Kuang T."/>
            <person name="Xiang C."/>
            <person name="Zhu J.K."/>
            <person name="Oliver M.J."/>
            <person name="He Y."/>
        </authorList>
    </citation>
    <scope>NUCLEOTIDE SEQUENCE [LARGE SCALE GENOMIC DNA]</scope>
    <source>
        <strain evidence="2">cv. XS01</strain>
    </source>
</reference>
<organism evidence="1 2">
    <name type="scientific">Dorcoceras hygrometricum</name>
    <dbReference type="NCBI Taxonomy" id="472368"/>
    <lineage>
        <taxon>Eukaryota</taxon>
        <taxon>Viridiplantae</taxon>
        <taxon>Streptophyta</taxon>
        <taxon>Embryophyta</taxon>
        <taxon>Tracheophyta</taxon>
        <taxon>Spermatophyta</taxon>
        <taxon>Magnoliopsida</taxon>
        <taxon>eudicotyledons</taxon>
        <taxon>Gunneridae</taxon>
        <taxon>Pentapetalae</taxon>
        <taxon>asterids</taxon>
        <taxon>lamiids</taxon>
        <taxon>Lamiales</taxon>
        <taxon>Gesneriaceae</taxon>
        <taxon>Didymocarpoideae</taxon>
        <taxon>Trichosporeae</taxon>
        <taxon>Loxocarpinae</taxon>
        <taxon>Dorcoceras</taxon>
    </lineage>
</organism>
<accession>A0A2Z7B8Y4</accession>
<dbReference type="Proteomes" id="UP000250235">
    <property type="component" value="Unassembled WGS sequence"/>
</dbReference>
<evidence type="ECO:0000313" key="1">
    <source>
        <dbReference type="EMBL" id="KZV28185.1"/>
    </source>
</evidence>
<sequence>MHIRDLEKNFTERFDQQDRAYRTLLTNSRKVSQDLRAVLLLDISTSQKRLSTQVAAAALDNVDVRKEVKELNAKVTYLDGQVAAIRNDLLNFHAKAEENHLNLSTLVVLTCSGSNISNIDWAVKMRIRPPEFETSICDTKYHVSLVGNIVMF</sequence>
<dbReference type="EMBL" id="KV010165">
    <property type="protein sequence ID" value="KZV28185.1"/>
    <property type="molecule type" value="Genomic_DNA"/>
</dbReference>
<evidence type="ECO:0000313" key="2">
    <source>
        <dbReference type="Proteomes" id="UP000250235"/>
    </source>
</evidence>
<keyword evidence="2" id="KW-1185">Reference proteome</keyword>
<protein>
    <submittedName>
        <fullName evidence="1">Uncharacterized protein</fullName>
    </submittedName>
</protein>
<gene>
    <name evidence="1" type="ORF">F511_23798</name>
</gene>
<name>A0A2Z7B8Y4_9LAMI</name>
<proteinExistence type="predicted"/>
<dbReference type="AlphaFoldDB" id="A0A2Z7B8Y4"/>